<feature type="chain" id="PRO_5040227168" evidence="2">
    <location>
        <begin position="28"/>
        <end position="94"/>
    </location>
</feature>
<sequence length="94" mass="10277">MTAIAKTTLFALAAALALALLATTTLTSQVRWTNALGKCYGWARKFPYKSKVAFGDLDSADPNRHYQQDPKDFTSCSDGKHGREPGADETRQNP</sequence>
<feature type="compositionally biased region" description="Basic and acidic residues" evidence="1">
    <location>
        <begin position="61"/>
        <end position="94"/>
    </location>
</feature>
<feature type="non-terminal residue" evidence="3">
    <location>
        <position position="1"/>
    </location>
</feature>
<feature type="region of interest" description="Disordered" evidence="1">
    <location>
        <begin position="58"/>
        <end position="94"/>
    </location>
</feature>
<gene>
    <name evidence="3" type="ORF">BGZ80_003453</name>
</gene>
<name>A0A9P6SWM2_9FUNG</name>
<feature type="signal peptide" evidence="2">
    <location>
        <begin position="1"/>
        <end position="27"/>
    </location>
</feature>
<evidence type="ECO:0000313" key="4">
    <source>
        <dbReference type="Proteomes" id="UP000703661"/>
    </source>
</evidence>
<accession>A0A9P6SWM2</accession>
<evidence type="ECO:0000256" key="1">
    <source>
        <dbReference type="SAM" id="MobiDB-lite"/>
    </source>
</evidence>
<proteinExistence type="predicted"/>
<evidence type="ECO:0000313" key="3">
    <source>
        <dbReference type="EMBL" id="KAG0008430.1"/>
    </source>
</evidence>
<dbReference type="Proteomes" id="UP000703661">
    <property type="component" value="Unassembled WGS sequence"/>
</dbReference>
<keyword evidence="2" id="KW-0732">Signal</keyword>
<reference evidence="3" key="1">
    <citation type="journal article" date="2020" name="Fungal Divers.">
        <title>Resolving the Mortierellaceae phylogeny through synthesis of multi-gene phylogenetics and phylogenomics.</title>
        <authorList>
            <person name="Vandepol N."/>
            <person name="Liber J."/>
            <person name="Desiro A."/>
            <person name="Na H."/>
            <person name="Kennedy M."/>
            <person name="Barry K."/>
            <person name="Grigoriev I.V."/>
            <person name="Miller A.N."/>
            <person name="O'Donnell K."/>
            <person name="Stajich J.E."/>
            <person name="Bonito G."/>
        </authorList>
    </citation>
    <scope>NUCLEOTIDE SEQUENCE</scope>
    <source>
        <strain evidence="3">NRRL 2769</strain>
    </source>
</reference>
<comment type="caution">
    <text evidence="3">The sequence shown here is derived from an EMBL/GenBank/DDBJ whole genome shotgun (WGS) entry which is preliminary data.</text>
</comment>
<organism evidence="3 4">
    <name type="scientific">Entomortierella chlamydospora</name>
    <dbReference type="NCBI Taxonomy" id="101097"/>
    <lineage>
        <taxon>Eukaryota</taxon>
        <taxon>Fungi</taxon>
        <taxon>Fungi incertae sedis</taxon>
        <taxon>Mucoromycota</taxon>
        <taxon>Mortierellomycotina</taxon>
        <taxon>Mortierellomycetes</taxon>
        <taxon>Mortierellales</taxon>
        <taxon>Mortierellaceae</taxon>
        <taxon>Entomortierella</taxon>
    </lineage>
</organism>
<keyword evidence="4" id="KW-1185">Reference proteome</keyword>
<protein>
    <submittedName>
        <fullName evidence="3">Uncharacterized protein</fullName>
    </submittedName>
</protein>
<dbReference type="EMBL" id="JAAAID010001914">
    <property type="protein sequence ID" value="KAG0008430.1"/>
    <property type="molecule type" value="Genomic_DNA"/>
</dbReference>
<dbReference type="AlphaFoldDB" id="A0A9P6SWM2"/>
<evidence type="ECO:0000256" key="2">
    <source>
        <dbReference type="SAM" id="SignalP"/>
    </source>
</evidence>